<keyword evidence="4 6" id="KW-0472">Membrane</keyword>
<comment type="caution">
    <text evidence="7">The sequence shown here is derived from an EMBL/GenBank/DDBJ whole genome shotgun (WGS) entry which is preliminary data.</text>
</comment>
<feature type="compositionally biased region" description="Low complexity" evidence="5">
    <location>
        <begin position="110"/>
        <end position="140"/>
    </location>
</feature>
<dbReference type="PANTHER" id="PTHR43077">
    <property type="entry name" value="TRANSPORT PERMEASE YVFS-RELATED"/>
    <property type="match status" value="1"/>
</dbReference>
<feature type="transmembrane region" description="Helical" evidence="6">
    <location>
        <begin position="557"/>
        <end position="574"/>
    </location>
</feature>
<evidence type="ECO:0008006" key="9">
    <source>
        <dbReference type="Google" id="ProtNLM"/>
    </source>
</evidence>
<organism evidence="7 8">
    <name type="scientific">Agromyces allii</name>
    <dbReference type="NCBI Taxonomy" id="393607"/>
    <lineage>
        <taxon>Bacteria</taxon>
        <taxon>Bacillati</taxon>
        <taxon>Actinomycetota</taxon>
        <taxon>Actinomycetes</taxon>
        <taxon>Micrococcales</taxon>
        <taxon>Microbacteriaceae</taxon>
        <taxon>Agromyces</taxon>
    </lineage>
</organism>
<feature type="transmembrane region" description="Helical" evidence="6">
    <location>
        <begin position="581"/>
        <end position="602"/>
    </location>
</feature>
<feature type="transmembrane region" description="Helical" evidence="6">
    <location>
        <begin position="489"/>
        <end position="509"/>
    </location>
</feature>
<gene>
    <name evidence="7" type="ORF">GCM10009717_29670</name>
</gene>
<accession>A0ABN2QZS5</accession>
<dbReference type="Proteomes" id="UP001499954">
    <property type="component" value="Unassembled WGS sequence"/>
</dbReference>
<dbReference type="EMBL" id="BAAAMK010000008">
    <property type="protein sequence ID" value="GAA1961013.1"/>
    <property type="molecule type" value="Genomic_DNA"/>
</dbReference>
<evidence type="ECO:0000313" key="8">
    <source>
        <dbReference type="Proteomes" id="UP001499954"/>
    </source>
</evidence>
<evidence type="ECO:0000256" key="3">
    <source>
        <dbReference type="ARBA" id="ARBA00022989"/>
    </source>
</evidence>
<dbReference type="RefSeq" id="WP_157415410.1">
    <property type="nucleotide sequence ID" value="NZ_BAAAMK010000008.1"/>
</dbReference>
<evidence type="ECO:0000256" key="6">
    <source>
        <dbReference type="SAM" id="Phobius"/>
    </source>
</evidence>
<keyword evidence="2 6" id="KW-0812">Transmembrane</keyword>
<sequence>MAGRFGATAGRERITRLGIAGVLAAPLLIGGVLTWALTQPTSSLDRVTAAIVNDDVPVTVNGSTVPLGRQFAAGLIAGGSADASGSSDASSGTGASTATATPTPAPTPTADPSASPGATASPTGTPTLTPTPDPAAAIPIDTSNGGNFSWVLTNDDDAAAGLRSGRYAAVVTIPASFSAAATSMGGPAAQARQAMIEIATTPASAYLDPALTDVVTQTAVASLNRQLTSQYLGNVYDGFNEIQSQIAGAADGATQVADGAASVSSGADQLASGAAQLAAGLGSLDTGAAALDAGLGELDAASQSLPADSAAIATGAAAVADATAAASSALNAATTQLAAVVAEICRIPPGRLCEQAQGALTRLQDAGGKVDALASGAGQVATGSAELADGLSVLVDGLDETAAGADQVAAGAAQADQGGASLSTGAQSLASGADQLDAGAAQLSDGLSSAAEQLPTYSASDIATLSSVVSLPVLADQDSAQRGVTSAPLFAVVALWFGAMLLALARTAVPRSRLLTAASSTSIAGRSLWPALALGAAQGLVVAVVVLAAVPLGPAEWVWFTAAGLAVGAVFAVVNQGLAAAFGGVGRLVALAIGLVALVAGLTSTVPNAFTRLADAAPTASARTMLLATLTGDAAGGWLALLPLALFGLLGAALVLAGVVARRGGPRPAADRRDAV</sequence>
<evidence type="ECO:0000256" key="2">
    <source>
        <dbReference type="ARBA" id="ARBA00022692"/>
    </source>
</evidence>
<dbReference type="PANTHER" id="PTHR43077:SF10">
    <property type="entry name" value="TRANSPORT PERMEASE PROTEIN"/>
    <property type="match status" value="1"/>
</dbReference>
<proteinExistence type="predicted"/>
<feature type="transmembrane region" description="Helical" evidence="6">
    <location>
        <begin position="529"/>
        <end position="551"/>
    </location>
</feature>
<feature type="region of interest" description="Disordered" evidence="5">
    <location>
        <begin position="82"/>
        <end position="140"/>
    </location>
</feature>
<dbReference type="InterPro" id="IPR051328">
    <property type="entry name" value="T7SS_ABC-Transporter"/>
</dbReference>
<feature type="transmembrane region" description="Helical" evidence="6">
    <location>
        <begin position="17"/>
        <end position="37"/>
    </location>
</feature>
<evidence type="ECO:0000256" key="4">
    <source>
        <dbReference type="ARBA" id="ARBA00023136"/>
    </source>
</evidence>
<evidence type="ECO:0000256" key="1">
    <source>
        <dbReference type="ARBA" id="ARBA00004141"/>
    </source>
</evidence>
<name>A0ABN2QZS5_9MICO</name>
<dbReference type="NCBIfam" id="TIGR03057">
    <property type="entry name" value="xxxLxxG_by_4"/>
    <property type="match status" value="3"/>
</dbReference>
<comment type="subcellular location">
    <subcellularLocation>
        <location evidence="1">Membrane</location>
        <topology evidence="1">Multi-pass membrane protein</topology>
    </subcellularLocation>
</comment>
<keyword evidence="3 6" id="KW-1133">Transmembrane helix</keyword>
<dbReference type="Gene3D" id="1.10.287.950">
    <property type="entry name" value="Methyl-accepting chemotaxis protein"/>
    <property type="match status" value="1"/>
</dbReference>
<feature type="compositionally biased region" description="Low complexity" evidence="5">
    <location>
        <begin position="82"/>
        <end position="102"/>
    </location>
</feature>
<feature type="transmembrane region" description="Helical" evidence="6">
    <location>
        <begin position="635"/>
        <end position="660"/>
    </location>
</feature>
<keyword evidence="8" id="KW-1185">Reference proteome</keyword>
<evidence type="ECO:0000313" key="7">
    <source>
        <dbReference type="EMBL" id="GAA1961013.1"/>
    </source>
</evidence>
<reference evidence="7 8" key="1">
    <citation type="journal article" date="2019" name="Int. J. Syst. Evol. Microbiol.">
        <title>The Global Catalogue of Microorganisms (GCM) 10K type strain sequencing project: providing services to taxonomists for standard genome sequencing and annotation.</title>
        <authorList>
            <consortium name="The Broad Institute Genomics Platform"/>
            <consortium name="The Broad Institute Genome Sequencing Center for Infectious Disease"/>
            <person name="Wu L."/>
            <person name="Ma J."/>
        </authorList>
    </citation>
    <scope>NUCLEOTIDE SEQUENCE [LARGE SCALE GENOMIC DNA]</scope>
    <source>
        <strain evidence="7 8">JCM 13584</strain>
    </source>
</reference>
<evidence type="ECO:0000256" key="5">
    <source>
        <dbReference type="SAM" id="MobiDB-lite"/>
    </source>
</evidence>
<dbReference type="InterPro" id="IPR023908">
    <property type="entry name" value="xxxLxxG_rpt"/>
</dbReference>
<protein>
    <recommendedName>
        <fullName evidence="9">YhgE/Pip domain-containing protein</fullName>
    </recommendedName>
</protein>